<protein>
    <recommendedName>
        <fullName evidence="3 6">Beta-lactamase</fullName>
        <ecNumber evidence="3 6">3.5.2.6</ecNumber>
    </recommendedName>
</protein>
<dbReference type="InterPro" id="IPR045155">
    <property type="entry name" value="Beta-lactam_cat"/>
</dbReference>
<evidence type="ECO:0000256" key="3">
    <source>
        <dbReference type="ARBA" id="ARBA00012865"/>
    </source>
</evidence>
<dbReference type="GO" id="GO:0008800">
    <property type="term" value="F:beta-lactamase activity"/>
    <property type="evidence" value="ECO:0007669"/>
    <property type="project" value="UniProtKB-UniRule"/>
</dbReference>
<comment type="caution">
    <text evidence="9">The sequence shown here is derived from an EMBL/GenBank/DDBJ whole genome shotgun (WGS) entry which is preliminary data.</text>
</comment>
<name>A0A0R0EDG7_9GAMM</name>
<keyword evidence="7" id="KW-0732">Signal</keyword>
<keyword evidence="4 6" id="KW-0378">Hydrolase</keyword>
<evidence type="ECO:0000256" key="2">
    <source>
        <dbReference type="ARBA" id="ARBA00009009"/>
    </source>
</evidence>
<comment type="similarity">
    <text evidence="2 6">Belongs to the class-A beta-lactamase family.</text>
</comment>
<dbReference type="InterPro" id="IPR000871">
    <property type="entry name" value="Beta-lactam_class-A"/>
</dbReference>
<accession>A0A0R0EDG7</accession>
<feature type="chain" id="PRO_5006396954" description="Beta-lactamase" evidence="7">
    <location>
        <begin position="31"/>
        <end position="295"/>
    </location>
</feature>
<dbReference type="RefSeq" id="WP_057639377.1">
    <property type="nucleotide sequence ID" value="NZ_LDJP01000006.1"/>
</dbReference>
<dbReference type="GO" id="GO:0030655">
    <property type="term" value="P:beta-lactam antibiotic catabolic process"/>
    <property type="evidence" value="ECO:0007669"/>
    <property type="project" value="InterPro"/>
</dbReference>
<gene>
    <name evidence="9" type="ORF">ABB34_01020</name>
</gene>
<comment type="catalytic activity">
    <reaction evidence="1 6">
        <text>a beta-lactam + H2O = a substituted beta-amino acid</text>
        <dbReference type="Rhea" id="RHEA:20401"/>
        <dbReference type="ChEBI" id="CHEBI:15377"/>
        <dbReference type="ChEBI" id="CHEBI:35627"/>
        <dbReference type="ChEBI" id="CHEBI:140347"/>
        <dbReference type="EC" id="3.5.2.6"/>
    </reaction>
</comment>
<dbReference type="Proteomes" id="UP000050940">
    <property type="component" value="Unassembled WGS sequence"/>
</dbReference>
<evidence type="ECO:0000313" key="9">
    <source>
        <dbReference type="EMBL" id="KRG88275.1"/>
    </source>
</evidence>
<dbReference type="OrthoDB" id="9784149at2"/>
<evidence type="ECO:0000313" key="10">
    <source>
        <dbReference type="Proteomes" id="UP000050940"/>
    </source>
</evidence>
<dbReference type="EMBL" id="LDJP01000006">
    <property type="protein sequence ID" value="KRG88275.1"/>
    <property type="molecule type" value="Genomic_DNA"/>
</dbReference>
<dbReference type="SUPFAM" id="SSF56601">
    <property type="entry name" value="beta-lactamase/transpeptidase-like"/>
    <property type="match status" value="1"/>
</dbReference>
<dbReference type="PATRIC" id="fig|659018.3.peg.2205"/>
<evidence type="ECO:0000256" key="1">
    <source>
        <dbReference type="ARBA" id="ARBA00001526"/>
    </source>
</evidence>
<dbReference type="NCBIfam" id="NF033103">
    <property type="entry name" value="bla_class_A"/>
    <property type="match status" value="1"/>
</dbReference>
<dbReference type="InterPro" id="IPR023650">
    <property type="entry name" value="Beta-lactam_class-A_AS"/>
</dbReference>
<feature type="signal peptide" evidence="7">
    <location>
        <begin position="1"/>
        <end position="30"/>
    </location>
</feature>
<reference evidence="9 10" key="1">
    <citation type="submission" date="2015-05" db="EMBL/GenBank/DDBJ databases">
        <title>Genome sequencing and analysis of members of genus Stenotrophomonas.</title>
        <authorList>
            <person name="Patil P.P."/>
            <person name="Midha S."/>
            <person name="Patil P.B."/>
        </authorList>
    </citation>
    <scope>NUCLEOTIDE SEQUENCE [LARGE SCALE GENOMIC DNA]</scope>
    <source>
        <strain evidence="9 10">JCM 16244</strain>
    </source>
</reference>
<dbReference type="PANTHER" id="PTHR35333:SF3">
    <property type="entry name" value="BETA-LACTAMASE-TYPE TRANSPEPTIDASE FOLD CONTAINING PROTEIN"/>
    <property type="match status" value="1"/>
</dbReference>
<dbReference type="InterPro" id="IPR006311">
    <property type="entry name" value="TAT_signal"/>
</dbReference>
<evidence type="ECO:0000256" key="6">
    <source>
        <dbReference type="RuleBase" id="RU361140"/>
    </source>
</evidence>
<keyword evidence="10" id="KW-1185">Reference proteome</keyword>
<proteinExistence type="inferred from homology"/>
<dbReference type="PRINTS" id="PR00118">
    <property type="entry name" value="BLACTAMASEA"/>
</dbReference>
<organism evidence="9 10">
    <name type="scientific">Stenotrophomonas daejeonensis</name>
    <dbReference type="NCBI Taxonomy" id="659018"/>
    <lineage>
        <taxon>Bacteria</taxon>
        <taxon>Pseudomonadati</taxon>
        <taxon>Pseudomonadota</taxon>
        <taxon>Gammaproteobacteria</taxon>
        <taxon>Lysobacterales</taxon>
        <taxon>Lysobacteraceae</taxon>
        <taxon>Stenotrophomonas</taxon>
    </lineage>
</organism>
<dbReference type="STRING" id="659018.ABB34_01020"/>
<evidence type="ECO:0000256" key="5">
    <source>
        <dbReference type="ARBA" id="ARBA00023251"/>
    </source>
</evidence>
<keyword evidence="5 6" id="KW-0046">Antibiotic resistance</keyword>
<evidence type="ECO:0000256" key="7">
    <source>
        <dbReference type="SAM" id="SignalP"/>
    </source>
</evidence>
<dbReference type="PROSITE" id="PS00146">
    <property type="entry name" value="BETA_LACTAMASE_A"/>
    <property type="match status" value="1"/>
</dbReference>
<dbReference type="Gene3D" id="3.40.710.10">
    <property type="entry name" value="DD-peptidase/beta-lactamase superfamily"/>
    <property type="match status" value="1"/>
</dbReference>
<dbReference type="Pfam" id="PF13354">
    <property type="entry name" value="Beta-lactamase2"/>
    <property type="match status" value="1"/>
</dbReference>
<dbReference type="PROSITE" id="PS51318">
    <property type="entry name" value="TAT"/>
    <property type="match status" value="1"/>
</dbReference>
<dbReference type="AlphaFoldDB" id="A0A0R0EDG7"/>
<evidence type="ECO:0000259" key="8">
    <source>
        <dbReference type="Pfam" id="PF13354"/>
    </source>
</evidence>
<dbReference type="GO" id="GO:0046677">
    <property type="term" value="P:response to antibiotic"/>
    <property type="evidence" value="ECO:0007669"/>
    <property type="project" value="UniProtKB-UniRule"/>
</dbReference>
<dbReference type="PANTHER" id="PTHR35333">
    <property type="entry name" value="BETA-LACTAMASE"/>
    <property type="match status" value="1"/>
</dbReference>
<dbReference type="InterPro" id="IPR012338">
    <property type="entry name" value="Beta-lactam/transpept-like"/>
</dbReference>
<evidence type="ECO:0000256" key="4">
    <source>
        <dbReference type="ARBA" id="ARBA00022801"/>
    </source>
</evidence>
<feature type="domain" description="Beta-lactamase class A catalytic" evidence="8">
    <location>
        <begin position="49"/>
        <end position="266"/>
    </location>
</feature>
<dbReference type="EC" id="3.5.2.6" evidence="3 6"/>
<sequence>MLARRQFLKFSAGTLAAAVLPALARTPASASVATDDFAALEKRSGGRLGICLWHPASGARFGHRMDERFPMCSTFKFLLAAAVLHRAGRGELSLDRRVPVRAADILHHSPASTRHVGKDMSVRDLCRATLTISDNAAANLLLPLIGGPAGLTAFLRAQGDALTLCARHEPELNLFAPGDPRDTTSPAAMAGNLQRFVLGDALEPASRMQLADWLIDNQTGDARLRAGLPRGWRVGDKTGSGYERDGITNDIAVLWPEQGGAPWLLACYLQGSTLGDDDRNGILRRVGELAAIHMG</sequence>